<feature type="signal peptide" evidence="2">
    <location>
        <begin position="1"/>
        <end position="36"/>
    </location>
</feature>
<dbReference type="RefSeq" id="XP_001609805.1">
    <property type="nucleotide sequence ID" value="XM_001609755.1"/>
</dbReference>
<organism evidence="4 5">
    <name type="scientific">Babesia bovis</name>
    <dbReference type="NCBI Taxonomy" id="5865"/>
    <lineage>
        <taxon>Eukaryota</taxon>
        <taxon>Sar</taxon>
        <taxon>Alveolata</taxon>
        <taxon>Apicomplexa</taxon>
        <taxon>Aconoidasida</taxon>
        <taxon>Piroplasmida</taxon>
        <taxon>Babesiidae</taxon>
        <taxon>Babesia</taxon>
    </lineage>
</organism>
<dbReference type="InterPro" id="IPR009850">
    <property type="entry name" value="DUF1411"/>
</dbReference>
<dbReference type="Pfam" id="PF07199">
    <property type="entry name" value="DUF1411"/>
    <property type="match status" value="1"/>
</dbReference>
<accession>A7ATH6</accession>
<feature type="domain" description="DUF1411" evidence="3">
    <location>
        <begin position="1"/>
        <end position="195"/>
    </location>
</feature>
<gene>
    <name evidence="4" type="ORF">BBOV_II002820</name>
</gene>
<sequence length="274" mass="30377">MSGHLVCKSGFGLGKVAKLMLASVVVLSAFSGNVWANEAEVPQEPVEKKKEGGKGSWFWKKGDSEKEDLQKLPPKNIPSITTSSNTEKTPLKDFSVTLGPAKRCCAPWLKKGEVDLSMLKDRISLLLHRVTNYGPETPGFGISENIVELFNNKGTIVVPEDIARDLCRLRSGTVMLCEWKCFTDEFARYIAEMLTVNAYGELPKTRNEMKKFTKSLGTKQANDYYKSRLDTYRTIRKHISSSLGHKPNFDAPSKQMESDTKGSTAETPSTDASA</sequence>
<reference evidence="4 5" key="1">
    <citation type="journal article" date="2007" name="PLoS Pathog.">
        <title>Genome sequence of Babesia bovis and comparative analysis of apicomplexan hemoprotozoa.</title>
        <authorList>
            <person name="Brayton K.A."/>
            <person name="Lau A.O.T."/>
            <person name="Herndon D.R."/>
            <person name="Hannick L."/>
            <person name="Kappmeyer L.S."/>
            <person name="Berens S.J."/>
            <person name="Bidwell S.L."/>
            <person name="Brown W.C."/>
            <person name="Crabtree J."/>
            <person name="Fadrosh D."/>
            <person name="Feldblum T."/>
            <person name="Forberger H.A."/>
            <person name="Haas B.J."/>
            <person name="Howell J.M."/>
            <person name="Khouri H."/>
            <person name="Koo H."/>
            <person name="Mann D.J."/>
            <person name="Norimine J."/>
            <person name="Paulsen I.T."/>
            <person name="Radune D."/>
            <person name="Ren Q."/>
            <person name="Smith R.K. Jr."/>
            <person name="Suarez C.E."/>
            <person name="White O."/>
            <person name="Wortman J.R."/>
            <person name="Knowles D.P. Jr."/>
            <person name="McElwain T.F."/>
            <person name="Nene V.M."/>
        </authorList>
    </citation>
    <scope>NUCLEOTIDE SEQUENCE [LARGE SCALE GENOMIC DNA]</scope>
    <source>
        <strain evidence="4">T2Bo</strain>
    </source>
</reference>
<evidence type="ECO:0000256" key="1">
    <source>
        <dbReference type="SAM" id="MobiDB-lite"/>
    </source>
</evidence>
<feature type="compositionally biased region" description="Polar residues" evidence="1">
    <location>
        <begin position="261"/>
        <end position="274"/>
    </location>
</feature>
<protein>
    <submittedName>
        <fullName evidence="4">Membrane protein, putative</fullName>
    </submittedName>
</protein>
<feature type="chain" id="PRO_5002706940" evidence="2">
    <location>
        <begin position="37"/>
        <end position="274"/>
    </location>
</feature>
<evidence type="ECO:0000259" key="3">
    <source>
        <dbReference type="Pfam" id="PF07199"/>
    </source>
</evidence>
<feature type="region of interest" description="Disordered" evidence="1">
    <location>
        <begin position="242"/>
        <end position="274"/>
    </location>
</feature>
<comment type="caution">
    <text evidence="4">The sequence shown here is derived from an EMBL/GenBank/DDBJ whole genome shotgun (WGS) entry which is preliminary data.</text>
</comment>
<evidence type="ECO:0000256" key="2">
    <source>
        <dbReference type="SAM" id="SignalP"/>
    </source>
</evidence>
<keyword evidence="5" id="KW-1185">Reference proteome</keyword>
<dbReference type="EMBL" id="AAXT01000003">
    <property type="protein sequence ID" value="EDO06237.1"/>
    <property type="molecule type" value="Genomic_DNA"/>
</dbReference>
<evidence type="ECO:0000313" key="4">
    <source>
        <dbReference type="EMBL" id="EDO06237.1"/>
    </source>
</evidence>
<reference evidence="5" key="2">
    <citation type="journal article" date="2020" name="Data Brief">
        <title>Transcriptome dataset of Babesia bovis life stages within vertebrate and invertebrate hosts.</title>
        <authorList>
            <person name="Ueti M.W."/>
            <person name="Johnson W.C."/>
            <person name="Kappmeyer L.S."/>
            <person name="Herndon D.R."/>
            <person name="Mousel M.R."/>
            <person name="Reif K.E."/>
            <person name="Taus N.S."/>
            <person name="Ifeonu O.O."/>
            <person name="Silva J.C."/>
            <person name="Suarez C.E."/>
            <person name="Brayton K.A."/>
        </authorList>
    </citation>
    <scope>NUCLEOTIDE SEQUENCE [LARGE SCALE GENOMIC DNA]</scope>
</reference>
<reference evidence="5" key="3">
    <citation type="journal article" date="2021" name="Int. J. Parasitol.">
        <title>Comparative analysis of gene expression between Babesia bovis blood stages and kinetes allowed by improved genome annotation.</title>
        <authorList>
            <person name="Ueti M.W."/>
            <person name="Johnson W.C."/>
            <person name="Kappmeyer L.S."/>
            <person name="Herndon D.R."/>
            <person name="Mousel M.R."/>
            <person name="Reif K.E."/>
            <person name="Taus N.S."/>
            <person name="Ifeonu O.O."/>
            <person name="Silva J.C."/>
            <person name="Suarez C.E."/>
            <person name="Brayton K.A."/>
        </authorList>
    </citation>
    <scope>NUCLEOTIDE SEQUENCE [LARGE SCALE GENOMIC DNA]</scope>
</reference>
<dbReference type="AlphaFoldDB" id="A7ATH6"/>
<dbReference type="eggNOG" id="ENOG502S79B">
    <property type="taxonomic scope" value="Eukaryota"/>
</dbReference>
<proteinExistence type="predicted"/>
<keyword evidence="2" id="KW-0732">Signal</keyword>
<dbReference type="VEuPathDB" id="PiroplasmaDB:BBOV_II002820"/>
<dbReference type="KEGG" id="bbo:BBOV_II002820"/>
<name>A7ATH6_BABBO</name>
<dbReference type="Proteomes" id="UP000002173">
    <property type="component" value="Unassembled WGS sequence"/>
</dbReference>
<dbReference type="InParanoid" id="A7ATH6"/>
<evidence type="ECO:0000313" key="5">
    <source>
        <dbReference type="Proteomes" id="UP000002173"/>
    </source>
</evidence>
<dbReference type="GeneID" id="5478034"/>